<dbReference type="PROSITE" id="PS51257">
    <property type="entry name" value="PROKAR_LIPOPROTEIN"/>
    <property type="match status" value="1"/>
</dbReference>
<name>A0A2T3A2V0_9PEZI</name>
<evidence type="ECO:0000313" key="2">
    <source>
        <dbReference type="Proteomes" id="UP000241462"/>
    </source>
</evidence>
<proteinExistence type="predicted"/>
<dbReference type="InParanoid" id="A0A2T3A2V0"/>
<dbReference type="AlphaFoldDB" id="A0A2T3A2V0"/>
<dbReference type="Proteomes" id="UP000241462">
    <property type="component" value="Unassembled WGS sequence"/>
</dbReference>
<organism evidence="1 2">
    <name type="scientific">Coniella lustricola</name>
    <dbReference type="NCBI Taxonomy" id="2025994"/>
    <lineage>
        <taxon>Eukaryota</taxon>
        <taxon>Fungi</taxon>
        <taxon>Dikarya</taxon>
        <taxon>Ascomycota</taxon>
        <taxon>Pezizomycotina</taxon>
        <taxon>Sordariomycetes</taxon>
        <taxon>Sordariomycetidae</taxon>
        <taxon>Diaporthales</taxon>
        <taxon>Schizoparmaceae</taxon>
        <taxon>Coniella</taxon>
    </lineage>
</organism>
<keyword evidence="2" id="KW-1185">Reference proteome</keyword>
<evidence type="ECO:0000313" key="1">
    <source>
        <dbReference type="EMBL" id="PSR81852.1"/>
    </source>
</evidence>
<accession>A0A2T3A2V0</accession>
<sequence>MRAPRALYQVISACCARAIPCCLFYFFSFACQVLPEKNSCSSHSFHFHSCRSALHSPALRCRCRCRCVVLVLLRLQV</sequence>
<gene>
    <name evidence="1" type="ORF">BD289DRAFT_438555</name>
</gene>
<dbReference type="EMBL" id="KZ678492">
    <property type="protein sequence ID" value="PSR81852.1"/>
    <property type="molecule type" value="Genomic_DNA"/>
</dbReference>
<protein>
    <submittedName>
        <fullName evidence="1">Uncharacterized protein</fullName>
    </submittedName>
</protein>
<reference evidence="1 2" key="1">
    <citation type="journal article" date="2018" name="Mycol. Prog.">
        <title>Coniella lustricola, a new species from submerged detritus.</title>
        <authorList>
            <person name="Raudabaugh D.B."/>
            <person name="Iturriaga T."/>
            <person name="Carver A."/>
            <person name="Mondo S."/>
            <person name="Pangilinan J."/>
            <person name="Lipzen A."/>
            <person name="He G."/>
            <person name="Amirebrahimi M."/>
            <person name="Grigoriev I.V."/>
            <person name="Miller A.N."/>
        </authorList>
    </citation>
    <scope>NUCLEOTIDE SEQUENCE [LARGE SCALE GENOMIC DNA]</scope>
    <source>
        <strain evidence="1 2">B22-T-1</strain>
    </source>
</reference>